<evidence type="ECO:0000313" key="4">
    <source>
        <dbReference type="EMBL" id="CAI9954346.1"/>
    </source>
</evidence>
<dbReference type="Pfam" id="PF10584">
    <property type="entry name" value="Proteasome_A_N"/>
    <property type="match status" value="1"/>
</dbReference>
<comment type="caution">
    <text evidence="4">The sequence shown here is derived from an EMBL/GenBank/DDBJ whole genome shotgun (WGS) entry which is preliminary data.</text>
</comment>
<dbReference type="InterPro" id="IPR029055">
    <property type="entry name" value="Ntn_hydrolases_N"/>
</dbReference>
<dbReference type="Pfam" id="PF00227">
    <property type="entry name" value="Proteasome"/>
    <property type="match status" value="1"/>
</dbReference>
<feature type="domain" description="Proteasome alpha-type subunits" evidence="3">
    <location>
        <begin position="4"/>
        <end position="26"/>
    </location>
</feature>
<dbReference type="PANTHER" id="PTHR11599">
    <property type="entry name" value="PROTEASOME SUBUNIT ALPHA/BETA"/>
    <property type="match status" value="1"/>
</dbReference>
<dbReference type="PROSITE" id="PS51475">
    <property type="entry name" value="PROTEASOME_ALPHA_2"/>
    <property type="match status" value="1"/>
</dbReference>
<dbReference type="AlphaFoldDB" id="A0AA86Q8R5"/>
<keyword evidence="1 2" id="KW-0647">Proteasome</keyword>
<proteinExistence type="inferred from homology"/>
<keyword evidence="6" id="KW-1185">Reference proteome</keyword>
<dbReference type="InterPro" id="IPR000426">
    <property type="entry name" value="Proteasome_asu_N"/>
</dbReference>
<accession>A0AA86Q8R5</accession>
<dbReference type="InterPro" id="IPR023332">
    <property type="entry name" value="Proteasome_alpha-type"/>
</dbReference>
<dbReference type="SMART" id="SM00948">
    <property type="entry name" value="Proteasome_A_N"/>
    <property type="match status" value="1"/>
</dbReference>
<protein>
    <submittedName>
        <fullName evidence="4">20S proteasome alpha subunit 6</fullName>
    </submittedName>
    <submittedName>
        <fullName evidence="5">20S_proteasome alpha subunit 6</fullName>
    </submittedName>
</protein>
<evidence type="ECO:0000313" key="5">
    <source>
        <dbReference type="EMBL" id="CAL6049229.1"/>
    </source>
</evidence>
<gene>
    <name evidence="4" type="ORF">HINF_LOCUS41991</name>
    <name evidence="5" type="ORF">HINF_LOCUS43083</name>
</gene>
<dbReference type="EMBL" id="CAXDID020000178">
    <property type="protein sequence ID" value="CAL6049229.1"/>
    <property type="molecule type" value="Genomic_DNA"/>
</dbReference>
<dbReference type="Gene3D" id="3.60.20.10">
    <property type="entry name" value="Glutamine Phosphoribosylpyrophosphate, subunit 1, domain 1"/>
    <property type="match status" value="1"/>
</dbReference>
<dbReference type="SUPFAM" id="SSF56235">
    <property type="entry name" value="N-terminal nucleophile aminohydrolases (Ntn hydrolases)"/>
    <property type="match status" value="1"/>
</dbReference>
<organism evidence="4">
    <name type="scientific">Hexamita inflata</name>
    <dbReference type="NCBI Taxonomy" id="28002"/>
    <lineage>
        <taxon>Eukaryota</taxon>
        <taxon>Metamonada</taxon>
        <taxon>Diplomonadida</taxon>
        <taxon>Hexamitidae</taxon>
        <taxon>Hexamitinae</taxon>
        <taxon>Hexamita</taxon>
    </lineage>
</organism>
<comment type="similarity">
    <text evidence="2">Belongs to the peptidase T1A family.</text>
</comment>
<evidence type="ECO:0000256" key="1">
    <source>
        <dbReference type="ARBA" id="ARBA00022942"/>
    </source>
</evidence>
<dbReference type="InterPro" id="IPR050115">
    <property type="entry name" value="Proteasome_alpha"/>
</dbReference>
<evidence type="ECO:0000259" key="3">
    <source>
        <dbReference type="SMART" id="SM00948"/>
    </source>
</evidence>
<reference evidence="5 6" key="2">
    <citation type="submission" date="2024-07" db="EMBL/GenBank/DDBJ databases">
        <authorList>
            <person name="Akdeniz Z."/>
        </authorList>
    </citation>
    <scope>NUCLEOTIDE SEQUENCE [LARGE SCALE GENOMIC DNA]</scope>
</reference>
<sequence length="245" mass="27053">MSGYDGDVATYDPNGKVHQISYAQEAPKLGAPVVGISNENCAIILSVRRSPSKLADYQAKTFRISQNIGCGASGIYADARKMLAHLRSECVEYEYESNESHPLKSLVIKLSNEAQQRTQYGGYRPFGASLLIVGEENDKPALFVTDPNAEYYKFKAHCLGKNSQAANAFLSQYANEIAGKTCKELCFMALRALKQAGIMEFESAAVEVGVFQAGQYRNLTSGEIEEMVKEYQQRFPVVNDDEEDS</sequence>
<dbReference type="EMBL" id="CATOUU010000848">
    <property type="protein sequence ID" value="CAI9954346.1"/>
    <property type="molecule type" value="Genomic_DNA"/>
</dbReference>
<dbReference type="GO" id="GO:0019773">
    <property type="term" value="C:proteasome core complex, alpha-subunit complex"/>
    <property type="evidence" value="ECO:0007669"/>
    <property type="project" value="UniProtKB-UniRule"/>
</dbReference>
<evidence type="ECO:0000313" key="6">
    <source>
        <dbReference type="Proteomes" id="UP001642409"/>
    </source>
</evidence>
<name>A0AA86Q8R5_9EUKA</name>
<evidence type="ECO:0000256" key="2">
    <source>
        <dbReference type="PROSITE-ProRule" id="PRU00808"/>
    </source>
</evidence>
<dbReference type="InterPro" id="IPR001353">
    <property type="entry name" value="Proteasome_sua/b"/>
</dbReference>
<reference evidence="4" key="1">
    <citation type="submission" date="2023-06" db="EMBL/GenBank/DDBJ databases">
        <authorList>
            <person name="Kurt Z."/>
        </authorList>
    </citation>
    <scope>NUCLEOTIDE SEQUENCE</scope>
</reference>
<dbReference type="GO" id="GO:0006511">
    <property type="term" value="P:ubiquitin-dependent protein catabolic process"/>
    <property type="evidence" value="ECO:0007669"/>
    <property type="project" value="InterPro"/>
</dbReference>
<dbReference type="Proteomes" id="UP001642409">
    <property type="component" value="Unassembled WGS sequence"/>
</dbReference>